<dbReference type="PIRSF" id="PIRSF002181">
    <property type="entry name" value="Ribosomal_L13"/>
    <property type="match status" value="1"/>
</dbReference>
<dbReference type="PANTHER" id="PTHR11545:SF2">
    <property type="entry name" value="LARGE RIBOSOMAL SUBUNIT PROTEIN UL13M"/>
    <property type="match status" value="1"/>
</dbReference>
<sequence>MKKTTRRPLPAEIKEIWHLIDAQGLVLGRLATRVASILMGKTVPSFDPAITPKTKVVVINANDIKVTGRKLEQKEYIRYTGYPGGIRRKPLARVMAEKSPEALRHAVYGMLPKNRLRKGRMDNLKIYAGGDHPHQAQNPIKLEL</sequence>
<evidence type="ECO:0000313" key="8">
    <source>
        <dbReference type="Proteomes" id="UP000179010"/>
    </source>
</evidence>
<evidence type="ECO:0000256" key="1">
    <source>
        <dbReference type="ARBA" id="ARBA00006227"/>
    </source>
</evidence>
<evidence type="ECO:0000256" key="5">
    <source>
        <dbReference type="RuleBase" id="RU003877"/>
    </source>
</evidence>
<dbReference type="Proteomes" id="UP000179010">
    <property type="component" value="Unassembled WGS sequence"/>
</dbReference>
<comment type="subunit">
    <text evidence="4">Part of the 50S ribosomal subunit.</text>
</comment>
<dbReference type="Pfam" id="PF00572">
    <property type="entry name" value="Ribosomal_L13"/>
    <property type="match status" value="1"/>
</dbReference>
<dbReference type="InterPro" id="IPR023563">
    <property type="entry name" value="Ribosomal_uL13_CS"/>
</dbReference>
<dbReference type="AlphaFoldDB" id="A0A1F4PRF8"/>
<evidence type="ECO:0000256" key="3">
    <source>
        <dbReference type="ARBA" id="ARBA00023274"/>
    </source>
</evidence>
<dbReference type="InterPro" id="IPR005823">
    <property type="entry name" value="Ribosomal_uL13_bac-type"/>
</dbReference>
<evidence type="ECO:0000256" key="4">
    <source>
        <dbReference type="HAMAP-Rule" id="MF_01366"/>
    </source>
</evidence>
<accession>A0A1F4PRF8</accession>
<organism evidence="7 8">
    <name type="scientific">candidate division Kazan bacterium RIFCSPLOWO2_01_FULL_48_13</name>
    <dbReference type="NCBI Taxonomy" id="1798539"/>
    <lineage>
        <taxon>Bacteria</taxon>
        <taxon>Bacteria division Kazan-3B-28</taxon>
    </lineage>
</organism>
<name>A0A1F4PRF8_UNCK3</name>
<dbReference type="GO" id="GO:0005840">
    <property type="term" value="C:ribosome"/>
    <property type="evidence" value="ECO:0007669"/>
    <property type="project" value="UniProtKB-KW"/>
</dbReference>
<reference evidence="7 8" key="1">
    <citation type="journal article" date="2016" name="Nat. Commun.">
        <title>Thousands of microbial genomes shed light on interconnected biogeochemical processes in an aquifer system.</title>
        <authorList>
            <person name="Anantharaman K."/>
            <person name="Brown C.T."/>
            <person name="Hug L.A."/>
            <person name="Sharon I."/>
            <person name="Castelle C.J."/>
            <person name="Probst A.J."/>
            <person name="Thomas B.C."/>
            <person name="Singh A."/>
            <person name="Wilkins M.J."/>
            <person name="Karaoz U."/>
            <person name="Brodie E.L."/>
            <person name="Williams K.H."/>
            <person name="Hubbard S.S."/>
            <person name="Banfield J.F."/>
        </authorList>
    </citation>
    <scope>NUCLEOTIDE SEQUENCE [LARGE SCALE GENOMIC DNA]</scope>
</reference>
<dbReference type="SUPFAM" id="SSF52161">
    <property type="entry name" value="Ribosomal protein L13"/>
    <property type="match status" value="1"/>
</dbReference>
<comment type="function">
    <text evidence="4 6">This protein is one of the early assembly proteins of the 50S ribosomal subunit, although it is not seen to bind rRNA by itself. It is important during the early stages of 50S assembly.</text>
</comment>
<dbReference type="PANTHER" id="PTHR11545">
    <property type="entry name" value="RIBOSOMAL PROTEIN L13"/>
    <property type="match status" value="1"/>
</dbReference>
<dbReference type="PROSITE" id="PS00783">
    <property type="entry name" value="RIBOSOMAL_L13"/>
    <property type="match status" value="1"/>
</dbReference>
<evidence type="ECO:0000256" key="6">
    <source>
        <dbReference type="RuleBase" id="RU003878"/>
    </source>
</evidence>
<dbReference type="InterPro" id="IPR036899">
    <property type="entry name" value="Ribosomal_uL13_sf"/>
</dbReference>
<gene>
    <name evidence="4 6" type="primary">rplM</name>
    <name evidence="7" type="ORF">A2994_02595</name>
</gene>
<dbReference type="InterPro" id="IPR005822">
    <property type="entry name" value="Ribosomal_uL13"/>
</dbReference>
<keyword evidence="3 4" id="KW-0687">Ribonucleoprotein</keyword>
<dbReference type="GO" id="GO:0003729">
    <property type="term" value="F:mRNA binding"/>
    <property type="evidence" value="ECO:0007669"/>
    <property type="project" value="TreeGrafter"/>
</dbReference>
<comment type="similarity">
    <text evidence="1 4 5">Belongs to the universal ribosomal protein uL13 family.</text>
</comment>
<evidence type="ECO:0000256" key="2">
    <source>
        <dbReference type="ARBA" id="ARBA00022980"/>
    </source>
</evidence>
<dbReference type="GO" id="GO:0017148">
    <property type="term" value="P:negative regulation of translation"/>
    <property type="evidence" value="ECO:0007669"/>
    <property type="project" value="TreeGrafter"/>
</dbReference>
<proteinExistence type="inferred from homology"/>
<dbReference type="HAMAP" id="MF_01366">
    <property type="entry name" value="Ribosomal_uL13"/>
    <property type="match status" value="1"/>
</dbReference>
<dbReference type="GO" id="GO:0006412">
    <property type="term" value="P:translation"/>
    <property type="evidence" value="ECO:0007669"/>
    <property type="project" value="UniProtKB-UniRule"/>
</dbReference>
<protein>
    <recommendedName>
        <fullName evidence="4">Large ribosomal subunit protein uL13</fullName>
    </recommendedName>
</protein>
<dbReference type="NCBIfam" id="TIGR01066">
    <property type="entry name" value="rplM_bact"/>
    <property type="match status" value="1"/>
</dbReference>
<comment type="caution">
    <text evidence="7">The sequence shown here is derived from an EMBL/GenBank/DDBJ whole genome shotgun (WGS) entry which is preliminary data.</text>
</comment>
<dbReference type="GO" id="GO:0003735">
    <property type="term" value="F:structural constituent of ribosome"/>
    <property type="evidence" value="ECO:0007669"/>
    <property type="project" value="InterPro"/>
</dbReference>
<dbReference type="GO" id="GO:1990904">
    <property type="term" value="C:ribonucleoprotein complex"/>
    <property type="evidence" value="ECO:0007669"/>
    <property type="project" value="UniProtKB-KW"/>
</dbReference>
<dbReference type="EMBL" id="METE01000001">
    <property type="protein sequence ID" value="OGB85632.1"/>
    <property type="molecule type" value="Genomic_DNA"/>
</dbReference>
<dbReference type="Gene3D" id="3.90.1180.10">
    <property type="entry name" value="Ribosomal protein L13"/>
    <property type="match status" value="1"/>
</dbReference>
<dbReference type="STRING" id="1798539.A2994_02595"/>
<evidence type="ECO:0000313" key="7">
    <source>
        <dbReference type="EMBL" id="OGB85632.1"/>
    </source>
</evidence>
<dbReference type="CDD" id="cd00392">
    <property type="entry name" value="Ribosomal_L13"/>
    <property type="match status" value="1"/>
</dbReference>
<keyword evidence="2 4" id="KW-0689">Ribosomal protein</keyword>